<dbReference type="Gene3D" id="4.10.530.10">
    <property type="entry name" value="Gamma-fibrinogen Carboxyl Terminal Fragment, domain 2"/>
    <property type="match status" value="1"/>
</dbReference>
<dbReference type="GO" id="GO:0005615">
    <property type="term" value="C:extracellular space"/>
    <property type="evidence" value="ECO:0007669"/>
    <property type="project" value="TreeGrafter"/>
</dbReference>
<feature type="chain" id="PRO_5037665225" description="Fibrinogen C-terminal domain-containing protein" evidence="1">
    <location>
        <begin position="22"/>
        <end position="305"/>
    </location>
</feature>
<evidence type="ECO:0000259" key="2">
    <source>
        <dbReference type="PROSITE" id="PS51406"/>
    </source>
</evidence>
<dbReference type="InterPro" id="IPR050373">
    <property type="entry name" value="Fibrinogen_C-term_domain"/>
</dbReference>
<dbReference type="PANTHER" id="PTHR19143">
    <property type="entry name" value="FIBRINOGEN/TENASCIN/ANGIOPOEITIN"/>
    <property type="match status" value="1"/>
</dbReference>
<evidence type="ECO:0000256" key="1">
    <source>
        <dbReference type="SAM" id="SignalP"/>
    </source>
</evidence>
<dbReference type="Gene3D" id="3.90.215.10">
    <property type="entry name" value="Gamma Fibrinogen, chain A, domain 1"/>
    <property type="match status" value="1"/>
</dbReference>
<dbReference type="InterPro" id="IPR036056">
    <property type="entry name" value="Fibrinogen-like_C"/>
</dbReference>
<dbReference type="EnsemblMetazoa" id="XM_038203722.1">
    <property type="protein sequence ID" value="XP_038059650.1"/>
    <property type="gene ID" value="LOC119730715"/>
</dbReference>
<dbReference type="InterPro" id="IPR014716">
    <property type="entry name" value="Fibrinogen_a/b/g_C_1"/>
</dbReference>
<dbReference type="RefSeq" id="XP_038059650.1">
    <property type="nucleotide sequence ID" value="XM_038203722.1"/>
</dbReference>
<dbReference type="AlphaFoldDB" id="A0A914A796"/>
<evidence type="ECO:0000313" key="4">
    <source>
        <dbReference type="Proteomes" id="UP000887568"/>
    </source>
</evidence>
<dbReference type="Pfam" id="PF00147">
    <property type="entry name" value="Fibrinogen_C"/>
    <property type="match status" value="1"/>
</dbReference>
<dbReference type="Proteomes" id="UP000887568">
    <property type="component" value="Unplaced"/>
</dbReference>
<protein>
    <recommendedName>
        <fullName evidence="2">Fibrinogen C-terminal domain-containing protein</fullName>
    </recommendedName>
</protein>
<dbReference type="SUPFAM" id="SSF56496">
    <property type="entry name" value="Fibrinogen C-terminal domain-like"/>
    <property type="match status" value="1"/>
</dbReference>
<feature type="domain" description="Fibrinogen C-terminal" evidence="2">
    <location>
        <begin position="79"/>
        <end position="305"/>
    </location>
</feature>
<proteinExistence type="predicted"/>
<feature type="signal peptide" evidence="1">
    <location>
        <begin position="1"/>
        <end position="21"/>
    </location>
</feature>
<accession>A0A914A796</accession>
<dbReference type="InterPro" id="IPR002181">
    <property type="entry name" value="Fibrinogen_a/b/g_C_dom"/>
</dbReference>
<keyword evidence="4" id="KW-1185">Reference proteome</keyword>
<reference evidence="3" key="1">
    <citation type="submission" date="2022-11" db="UniProtKB">
        <authorList>
            <consortium name="EnsemblMetazoa"/>
        </authorList>
    </citation>
    <scope>IDENTIFICATION</scope>
</reference>
<dbReference type="PROSITE" id="PS51406">
    <property type="entry name" value="FIBRINOGEN_C_2"/>
    <property type="match status" value="1"/>
</dbReference>
<name>A0A914A796_PATMI</name>
<sequence>MNLPVALGTLAIVVLVQSVVAESQLRSCSYFGLAPEPLPGEHWMQAASRELHQRCSGTRNSIEDSSGTEARVEIDISSTPSGPRYADCGDILDSGINPGVVTIYPSQYPNGLTVFCQSTWILIQKRQNGLVNFNRSWAEYRDGFGDLTGEFWLGNEIVRQLTSEGTWQLQMFVKEAKYGIKIKFGKFKITGDNFTLHVDPFKRWQQLFSPGHSLPGVSLGQPFSTYDRDNDADGNANCAAQLNGGWWFKTCTGGVGNVDLVPTNLNGEYSYPVNYTGQDYRGVRWAGALEFGNQILSCQLAIRMT</sequence>
<dbReference type="SMART" id="SM00186">
    <property type="entry name" value="FBG"/>
    <property type="match status" value="1"/>
</dbReference>
<keyword evidence="1" id="KW-0732">Signal</keyword>
<organism evidence="3 4">
    <name type="scientific">Patiria miniata</name>
    <name type="common">Bat star</name>
    <name type="synonym">Asterina miniata</name>
    <dbReference type="NCBI Taxonomy" id="46514"/>
    <lineage>
        <taxon>Eukaryota</taxon>
        <taxon>Metazoa</taxon>
        <taxon>Echinodermata</taxon>
        <taxon>Eleutherozoa</taxon>
        <taxon>Asterozoa</taxon>
        <taxon>Asteroidea</taxon>
        <taxon>Valvatacea</taxon>
        <taxon>Valvatida</taxon>
        <taxon>Asterinidae</taxon>
        <taxon>Patiria</taxon>
    </lineage>
</organism>
<dbReference type="GeneID" id="119730715"/>
<dbReference type="OrthoDB" id="7972392at2759"/>
<evidence type="ECO:0000313" key="3">
    <source>
        <dbReference type="EnsemblMetazoa" id="XP_038059650.1"/>
    </source>
</evidence>